<feature type="domain" description="AAA+ ATPase" evidence="7">
    <location>
        <begin position="1109"/>
        <end position="1300"/>
    </location>
</feature>
<dbReference type="InterPro" id="IPR041679">
    <property type="entry name" value="DNA2/NAM7-like_C"/>
</dbReference>
<evidence type="ECO:0000259" key="7">
    <source>
        <dbReference type="SMART" id="SM00382"/>
    </source>
</evidence>
<keyword evidence="10" id="KW-1185">Reference proteome</keyword>
<evidence type="ECO:0000256" key="5">
    <source>
        <dbReference type="ARBA" id="ARBA00022840"/>
    </source>
</evidence>
<dbReference type="InterPro" id="IPR001900">
    <property type="entry name" value="RNase_II/R"/>
</dbReference>
<feature type="domain" description="AAA+ ATPase" evidence="7">
    <location>
        <begin position="2840"/>
        <end position="3209"/>
    </location>
</feature>
<sequence>MALLTSSHEAPGERYIPGMAHTGRPGAGSVSPPSAQPEPPFQNEFPAFHQPPTPAQQNSPQDMKPPLLSFNRPPPSVPAPRPQPPQPAYATKPPLIAQPPSPSPSQPHSVNNHTPRVQTQPNPGQAAPVVSNPFPNLECRLLCPACLQFTGRPWFYLFHSKLPHQCQQSILAYRIVNDCNQTVWVQVRERASHRHFKGNYVICHSVSMANPDLCKFKETCSFAHNLVEQAIWKLEQEGRYDIGEYMMRYKRLDTANTNFPGIAQSSSGMYVRDLLDKFGGYFRFICRECFFTQRPMISGLHSSGTVCAGAGRHLWQQARIIAHVKDTAYTPVDERKFHHEGAFYLMCNFQLFCPNWYKNRCRFAHSQVEKAVWMMERDTKISRDELVQQSQSLFTAKQTMSAPPPAFPNGGQAQRGLFPQTSGPAWQGQGQGHQEQASANSSVNVPPVTVTEYCRTCWGKGQRSEEDKGRDKCVRGHSNFKLNSAFVAVPAVKEIRSLPSVLSAGMKLVLCEYHPKCSRRVCNHPHGQEELEVWAWMLRNGVKTLREVCDRCKQAQKEKTRKIDKGESVISVAATPQAQVKSVNQIIAPGDLHIHEHYCQYCGISCNSDVQWDQHCMSERHINNVNSDREHQWNFRQPPWGDGNNLDLCAKHLHNKSCQYSYVPDMYNMCSHAHSQEELDEWRERFEWRQMKRTVARDRNMSSYTEALLEEYHSQGDSVNVISDSIPDVHITCNEPEVLYRIEKNDIFTWTYEIRSQKSLEKVALLHNKDRLHFKLLSSAGGHYQMASGDIFLEVDAKGRPCYKVAVHFNGGIFGSFSQWIVFDFGSRPVLRKKLSVEIGDQLQHDRVRELREELDFERWTSQNKQIVRAGSELIPDHFTEQMLNKYKEPSASDVVTAHQLTELNQHNYIHKMHGLLELEEITRQAIISRYNLSCEVTFSKTLQESGMFLIGTNGDLFIKVNLTENLNQDTLSGKLVLSSVRTALLARPGSASNKVYEASLVGESNYGYDGRGKEYVYLVINEQTSQALGVSQGQTARLELQFQLDRRFFCRMHYALDSMPGTDVVFPDVVKFKSDTHETNTLSKIRSSVLNEDQMIAVRHIVVQRDGYTPPFIMYGPFGTGKTETLAQATMALLRERKDSCRILICTQSNSAADLYITKHLHAFVSKGSGKNLRILRLNAEERRRNTVPDEVMAFCHSPDRKSFAVPSKQEIANYHVVLTTVENSLVLTSRGMHGCFTHIFVDEAGQTLECEILMPLSLATTKTCVVLTGDHHQIGPTVYSPEARRQNFGVSILVRLFNYYDSIANCSINLLSDKCQKSPLNIFLSVNYRTKTEILRFISSVFYGGPESLKAYGKIPSVMGITPLMFYAVQGRESQNVDSTSYLNHSEAQEVVVRVAELLDNWPAEWGPKDPSQIAVISTYSDQVKHVRKMLRQDKGRPLLSQVDVGPIHSFQGKEVRALFISAVRTSNLLREPHIIRSLEANEDIGDLGFMSDPKLLNTALTRTQSFVAVVGDPSVLCLIGECTQIWRTYLKHCSIMGSIRPMSYTYDAIRNMARQIELGPERQAIEMIAKRGQESFKHMLNIRKAAKPEGETINEASENHGATNGGDGDREDRSLNREVHSFTSIPRSSGDDQIDRKETLDTLQPGYQNRRSNELAANMTTISGDILFQLATECQEGTAAASPIQPEGISVSLERDSLALLTYSPRCSGYVQVHEPFKLVSEDDDFVAFRVRDEDTGLEEVYENWSKDKLWSMLSAEPDKFFKCVLTAKSRDVAVAMVLGADSHAQMVNKQIEIKGSLSRGHAFDGDTVVVELTGSSNDVLQGQVRGILERARDPSLELYVCTADPEKPGILVPVNTAVPRFYSIISTPHVALARKGYVCAYKFDSRNGIKFSSYEKVMSAQPDAKLFVVRYVFWQPGFLLPCGLVVGVIRQDRTLQQGRKIIEVEHNVKHGLSDHTLKEAEDLFPADSMVPTDLLVNRRDLTQMFCFSVCDSHTQDQEIAISVLQTGSLYELGLHVTDVVAYVDKDSVVDQECEQRGASLFPLGQGPIHMLPPKAAAEVCSLRPGLDRLAFSVVTRVDGEGRICGTPDIFRSVIKNRRHFSHAEVEDILLAPEEIEGDYLKSCIIVLYQLAFLWRGERLGNAQFFSGLRPEQKLTQHSHLIMHEVKLRFDSLVASVLLSSFPETTPLLIQPPPPAEKLDKWKRENAVFAIHNIPMTRAFLDNKVCVCKTVCTCVFSYIRQHRLENVKHLAMLRESWLTLCQAASEDYQDFDLAQEVIASPEALPSVWLSARGLADIQQAETYICSDYVQSPGDMAHYGLCVQACTAFSSPLRSFISLVVQRMLAAHIDRAPSPYNSAEMSDLCSAVTLSEKDAAAYHTEDLLLHLSVAIQARPLVVTAVVESVDSKTLRLNLGPSLSSLSSQEIDLRLLTPESVSVSQAETVQLAWQERIYQYPGTDTPARCESSIKLDPDALVCNIPFSAWQKLLIAVREKDDDKLQAFVKDLSQQVERETAQRLASQPQLLSDGSRPVQFSLGLTRGQAVLVQLCAGLRDGRLQPVVQLVQLSPRLDMCVQHRIEPEVCFTYPGSASQPQATYNDERKYVCEWLLPALALESACQAVESGERVTIQGVDIKWTKGEPIAPGDGHGLSGTFALTHEFCERNSFWPNSGSDLASALLGGKLPYCEDANFSLDFVCVRYSGLTAPQSPGLEESVAALLNNLQPITWVGHCLVTEVIRSAQGFQVKVVLVHSSMNMPEKLFGRGNSSHLCTLEWISKTEELRTLDIAARGLLFSSSFVKDIITGKKPLSTLDPIPLDNSIFQSGLHTEQEAVIASCYRQPFLTVIGGPGTGKSTVAARLAHLLAARNRTRDSFHTTGGPGNQLMVCAATEESLDVITGYLQQLNLRNVHMVRVYSQEVEERDFPLFPSSRQVAERTSCVVMEDLALHHRIRHGDSAEVKELLEQELLLAMSGSEVTADVRASMERAQVKELTSAHIILCTALTSARPVLQACTNIRQLIMDDANLIPEVEVFVPLVVHRNVNQLVMFGDPQMPWKKLCSDQALRLGLSRPLLLRFAQEALVLRRQFRTTESVARLPFNHFYPESQVSTRTEAGVPVAAQTIPWPGEAGTSCVFCHVQGEESHLQSAASGDESLVNNLEIQAVVGLVRSLLGYHQVREPSIMVLAATQGQAMALRECLPRSIEVATVLASIGRERDYVILSTVRSVPFAGLERPVSSRWAREHMGSMADSGTVNLAITRARSALFIFGNKELLGCCEPWQSLLNSFRQHQCLQADWALFLDSLNTH</sequence>
<feature type="compositionally biased region" description="Pro residues" evidence="6">
    <location>
        <begin position="72"/>
        <end position="87"/>
    </location>
</feature>
<dbReference type="SUPFAM" id="SSF52540">
    <property type="entry name" value="P-loop containing nucleoside triphosphate hydrolases"/>
    <property type="match status" value="2"/>
</dbReference>
<dbReference type="InterPro" id="IPR027417">
    <property type="entry name" value="P-loop_NTPase"/>
</dbReference>
<dbReference type="EMBL" id="RQTK01000738">
    <property type="protein sequence ID" value="RUS75490.1"/>
    <property type="molecule type" value="Genomic_DNA"/>
</dbReference>
<dbReference type="SMART" id="SM00955">
    <property type="entry name" value="RNB"/>
    <property type="match status" value="1"/>
</dbReference>
<dbReference type="Pfam" id="PF25049">
    <property type="entry name" value="OB_HELZ2"/>
    <property type="match status" value="1"/>
</dbReference>
<evidence type="ECO:0000256" key="6">
    <source>
        <dbReference type="SAM" id="MobiDB-lite"/>
    </source>
</evidence>
<feature type="region of interest" description="Disordered" evidence="6">
    <location>
        <begin position="1591"/>
        <end position="1655"/>
    </location>
</feature>
<dbReference type="InterPro" id="IPR050534">
    <property type="entry name" value="Coronavir_polyprotein_1ab"/>
</dbReference>
<evidence type="ECO:0000313" key="10">
    <source>
        <dbReference type="Proteomes" id="UP000271974"/>
    </source>
</evidence>
<evidence type="ECO:0000256" key="4">
    <source>
        <dbReference type="ARBA" id="ARBA00022806"/>
    </source>
</evidence>
<dbReference type="GO" id="GO:0043139">
    <property type="term" value="F:5'-3' DNA helicase activity"/>
    <property type="evidence" value="ECO:0007669"/>
    <property type="project" value="TreeGrafter"/>
</dbReference>
<dbReference type="CDD" id="cd18808">
    <property type="entry name" value="SF1_C_Upf1"/>
    <property type="match status" value="2"/>
</dbReference>
<protein>
    <recommendedName>
        <fullName evidence="11">C3H1-type domain-containing protein</fullName>
    </recommendedName>
</protein>
<feature type="region of interest" description="Disordered" evidence="6">
    <location>
        <begin position="398"/>
        <end position="442"/>
    </location>
</feature>
<dbReference type="GO" id="GO:0003723">
    <property type="term" value="F:RNA binding"/>
    <property type="evidence" value="ECO:0007669"/>
    <property type="project" value="InterPro"/>
</dbReference>
<feature type="compositionally biased region" description="Polar residues" evidence="6">
    <location>
        <begin position="108"/>
        <end position="123"/>
    </location>
</feature>
<feature type="domain" description="RNB" evidence="8">
    <location>
        <begin position="1982"/>
        <end position="2353"/>
    </location>
</feature>
<feature type="compositionally biased region" description="Basic and acidic residues" evidence="6">
    <location>
        <begin position="1632"/>
        <end position="1643"/>
    </location>
</feature>
<dbReference type="InterPro" id="IPR041677">
    <property type="entry name" value="DNA2/NAM7_AAA_11"/>
</dbReference>
<comment type="caution">
    <text evidence="9">The sequence shown here is derived from an EMBL/GenBank/DDBJ whole genome shotgun (WGS) entry which is preliminary data.</text>
</comment>
<name>A0A3S0ZE25_ELYCH</name>
<feature type="region of interest" description="Disordered" evidence="6">
    <location>
        <begin position="1"/>
        <end position="129"/>
    </location>
</feature>
<keyword evidence="3" id="KW-0378">Hydrolase</keyword>
<keyword evidence="5" id="KW-0067">ATP-binding</keyword>
<dbReference type="Pfam" id="PF00773">
    <property type="entry name" value="RNB"/>
    <property type="match status" value="1"/>
</dbReference>
<evidence type="ECO:0000313" key="9">
    <source>
        <dbReference type="EMBL" id="RUS75490.1"/>
    </source>
</evidence>
<dbReference type="PANTHER" id="PTHR43788:SF16">
    <property type="entry name" value="HELICASE WITH ZINC FINGER 2"/>
    <property type="match status" value="1"/>
</dbReference>
<evidence type="ECO:0000256" key="3">
    <source>
        <dbReference type="ARBA" id="ARBA00022801"/>
    </source>
</evidence>
<dbReference type="InterPro" id="IPR036236">
    <property type="entry name" value="Znf_C2H2_sf"/>
</dbReference>
<feature type="compositionally biased region" description="Pro residues" evidence="6">
    <location>
        <begin position="96"/>
        <end position="105"/>
    </location>
</feature>
<dbReference type="GO" id="GO:0004540">
    <property type="term" value="F:RNA nuclease activity"/>
    <property type="evidence" value="ECO:0007669"/>
    <property type="project" value="InterPro"/>
</dbReference>
<evidence type="ECO:0000256" key="2">
    <source>
        <dbReference type="ARBA" id="ARBA00022741"/>
    </source>
</evidence>
<dbReference type="GO" id="GO:0005524">
    <property type="term" value="F:ATP binding"/>
    <property type="evidence" value="ECO:0007669"/>
    <property type="project" value="UniProtKB-KW"/>
</dbReference>
<dbReference type="GO" id="GO:0016787">
    <property type="term" value="F:hydrolase activity"/>
    <property type="evidence" value="ECO:0007669"/>
    <property type="project" value="UniProtKB-KW"/>
</dbReference>
<dbReference type="Proteomes" id="UP000271974">
    <property type="component" value="Unassembled WGS sequence"/>
</dbReference>
<comment type="similarity">
    <text evidence="1">Belongs to the DNA2/NAM7 helicase family.</text>
</comment>
<reference evidence="9 10" key="1">
    <citation type="submission" date="2019-01" db="EMBL/GenBank/DDBJ databases">
        <title>A draft genome assembly of the solar-powered sea slug Elysia chlorotica.</title>
        <authorList>
            <person name="Cai H."/>
            <person name="Li Q."/>
            <person name="Fang X."/>
            <person name="Li J."/>
            <person name="Curtis N.E."/>
            <person name="Altenburger A."/>
            <person name="Shibata T."/>
            <person name="Feng M."/>
            <person name="Maeda T."/>
            <person name="Schwartz J.A."/>
            <person name="Shigenobu S."/>
            <person name="Lundholm N."/>
            <person name="Nishiyama T."/>
            <person name="Yang H."/>
            <person name="Hasebe M."/>
            <person name="Li S."/>
            <person name="Pierce S.K."/>
            <person name="Wang J."/>
        </authorList>
    </citation>
    <scope>NUCLEOTIDE SEQUENCE [LARGE SCALE GENOMIC DNA]</scope>
    <source>
        <strain evidence="9">EC2010</strain>
        <tissue evidence="9">Whole organism of an adult</tissue>
    </source>
</reference>
<dbReference type="Gene3D" id="3.40.50.300">
    <property type="entry name" value="P-loop containing nucleotide triphosphate hydrolases"/>
    <property type="match status" value="4"/>
</dbReference>
<dbReference type="SMART" id="SM00382">
    <property type="entry name" value="AAA"/>
    <property type="match status" value="2"/>
</dbReference>
<dbReference type="STRING" id="188477.A0A3S0ZE25"/>
<dbReference type="InterPro" id="IPR012340">
    <property type="entry name" value="NA-bd_OB-fold"/>
</dbReference>
<keyword evidence="2" id="KW-0547">Nucleotide-binding</keyword>
<evidence type="ECO:0008006" key="11">
    <source>
        <dbReference type="Google" id="ProtNLM"/>
    </source>
</evidence>
<evidence type="ECO:0000259" key="8">
    <source>
        <dbReference type="SMART" id="SM00955"/>
    </source>
</evidence>
<dbReference type="SUPFAM" id="SSF50249">
    <property type="entry name" value="Nucleic acid-binding proteins"/>
    <property type="match status" value="2"/>
</dbReference>
<dbReference type="OrthoDB" id="2285229at2759"/>
<gene>
    <name evidence="9" type="ORF">EGW08_016758</name>
</gene>
<organism evidence="9 10">
    <name type="scientific">Elysia chlorotica</name>
    <name type="common">Eastern emerald elysia</name>
    <name type="synonym">Sea slug</name>
    <dbReference type="NCBI Taxonomy" id="188477"/>
    <lineage>
        <taxon>Eukaryota</taxon>
        <taxon>Metazoa</taxon>
        <taxon>Spiralia</taxon>
        <taxon>Lophotrochozoa</taxon>
        <taxon>Mollusca</taxon>
        <taxon>Gastropoda</taxon>
        <taxon>Heterobranchia</taxon>
        <taxon>Euthyneura</taxon>
        <taxon>Panpulmonata</taxon>
        <taxon>Sacoglossa</taxon>
        <taxon>Placobranchoidea</taxon>
        <taxon>Plakobranchidae</taxon>
        <taxon>Elysia</taxon>
    </lineage>
</organism>
<dbReference type="InterPro" id="IPR056787">
    <property type="entry name" value="OB_HELZ2"/>
</dbReference>
<feature type="compositionally biased region" description="Basic and acidic residues" evidence="6">
    <location>
        <begin position="1610"/>
        <end position="1623"/>
    </location>
</feature>
<dbReference type="InterPro" id="IPR003593">
    <property type="entry name" value="AAA+_ATPase"/>
</dbReference>
<dbReference type="PANTHER" id="PTHR43788">
    <property type="entry name" value="DNA2/NAM7 HELICASE FAMILY MEMBER"/>
    <property type="match status" value="1"/>
</dbReference>
<keyword evidence="4" id="KW-0347">Helicase</keyword>
<dbReference type="InterPro" id="IPR047187">
    <property type="entry name" value="SF1_C_Upf1"/>
</dbReference>
<accession>A0A3S0ZE25</accession>
<dbReference type="Pfam" id="PF13087">
    <property type="entry name" value="AAA_12"/>
    <property type="match status" value="2"/>
</dbReference>
<feature type="compositionally biased region" description="Polar residues" evidence="6">
    <location>
        <begin position="432"/>
        <end position="442"/>
    </location>
</feature>
<dbReference type="Pfam" id="PF13086">
    <property type="entry name" value="AAA_11"/>
    <property type="match status" value="3"/>
</dbReference>
<feature type="compositionally biased region" description="Polar residues" evidence="6">
    <location>
        <begin position="1644"/>
        <end position="1653"/>
    </location>
</feature>
<proteinExistence type="inferred from homology"/>
<dbReference type="SUPFAM" id="SSF57667">
    <property type="entry name" value="beta-beta-alpha zinc fingers"/>
    <property type="match status" value="1"/>
</dbReference>
<evidence type="ECO:0000256" key="1">
    <source>
        <dbReference type="ARBA" id="ARBA00007913"/>
    </source>
</evidence>